<proteinExistence type="predicted"/>
<gene>
    <name evidence="3" type="ORF">Prudu_012683</name>
</gene>
<reference evidence="3" key="1">
    <citation type="journal article" date="2019" name="Science">
        <title>Mutation of a bHLH transcription factor allowed almond domestication.</title>
        <authorList>
            <person name="Sanchez-Perez R."/>
            <person name="Pavan S."/>
            <person name="Mazzeo R."/>
            <person name="Moldovan C."/>
            <person name="Aiese Cigliano R."/>
            <person name="Del Cueto J."/>
            <person name="Ricciardi F."/>
            <person name="Lotti C."/>
            <person name="Ricciardi L."/>
            <person name="Dicenta F."/>
            <person name="Lopez-Marques R.L."/>
            <person name="Lindberg Moller B."/>
        </authorList>
    </citation>
    <scope>NUCLEOTIDE SEQUENCE</scope>
</reference>
<dbReference type="EMBL" id="AP019300">
    <property type="protein sequence ID" value="BBH02186.1"/>
    <property type="molecule type" value="Genomic_DNA"/>
</dbReference>
<evidence type="ECO:0000259" key="2">
    <source>
        <dbReference type="Pfam" id="PF25597"/>
    </source>
</evidence>
<feature type="region of interest" description="Disordered" evidence="1">
    <location>
        <begin position="40"/>
        <end position="64"/>
    </location>
</feature>
<dbReference type="AlphaFoldDB" id="A0A4Y1RDZ6"/>
<dbReference type="Pfam" id="PF25597">
    <property type="entry name" value="SH3_retrovirus"/>
    <property type="match status" value="1"/>
</dbReference>
<dbReference type="InterPro" id="IPR057670">
    <property type="entry name" value="SH3_retrovirus"/>
</dbReference>
<organism evidence="3">
    <name type="scientific">Prunus dulcis</name>
    <name type="common">Almond</name>
    <name type="synonym">Amygdalus dulcis</name>
    <dbReference type="NCBI Taxonomy" id="3755"/>
    <lineage>
        <taxon>Eukaryota</taxon>
        <taxon>Viridiplantae</taxon>
        <taxon>Streptophyta</taxon>
        <taxon>Embryophyta</taxon>
        <taxon>Tracheophyta</taxon>
        <taxon>Spermatophyta</taxon>
        <taxon>Magnoliopsida</taxon>
        <taxon>eudicotyledons</taxon>
        <taxon>Gunneridae</taxon>
        <taxon>Pentapetalae</taxon>
        <taxon>rosids</taxon>
        <taxon>fabids</taxon>
        <taxon>Rosales</taxon>
        <taxon>Rosaceae</taxon>
        <taxon>Amygdaloideae</taxon>
        <taxon>Amygdaleae</taxon>
        <taxon>Prunus</taxon>
    </lineage>
</organism>
<feature type="domain" description="Retroviral polymerase SH3-like" evidence="2">
    <location>
        <begin position="2"/>
        <end position="38"/>
    </location>
</feature>
<evidence type="ECO:0000313" key="3">
    <source>
        <dbReference type="EMBL" id="BBH02186.1"/>
    </source>
</evidence>
<evidence type="ECO:0000256" key="1">
    <source>
        <dbReference type="SAM" id="MobiDB-lite"/>
    </source>
</evidence>
<accession>A0A4Y1RDZ6</accession>
<protein>
    <recommendedName>
        <fullName evidence="2">Retroviral polymerase SH3-like domain-containing protein</fullName>
    </recommendedName>
</protein>
<sequence length="83" mass="9872">MYFRGYGNEEFGYRLWDPVTRNIIRSRDVVFFEDQNIEDIRRGDKPNNPREYPTNLDPVPSPLEHNDGEMNSMILMIQLVILL</sequence>
<name>A0A4Y1RDZ6_PRUDU</name>